<feature type="compositionally biased region" description="Basic and acidic residues" evidence="1">
    <location>
        <begin position="1468"/>
        <end position="1477"/>
    </location>
</feature>
<organism evidence="3 4">
    <name type="scientific">Nocardia ninae NBRC 108245</name>
    <dbReference type="NCBI Taxonomy" id="1210091"/>
    <lineage>
        <taxon>Bacteria</taxon>
        <taxon>Bacillati</taxon>
        <taxon>Actinomycetota</taxon>
        <taxon>Actinomycetes</taxon>
        <taxon>Mycobacteriales</taxon>
        <taxon>Nocardiaceae</taxon>
        <taxon>Nocardia</taxon>
    </lineage>
</organism>
<keyword evidence="4" id="KW-1185">Reference proteome</keyword>
<dbReference type="SUPFAM" id="SSF55464">
    <property type="entry name" value="Origin of replication-binding domain, RBD-like"/>
    <property type="match status" value="1"/>
</dbReference>
<dbReference type="InterPro" id="IPR027417">
    <property type="entry name" value="P-loop_NTPase"/>
</dbReference>
<dbReference type="NCBIfam" id="NF041492">
    <property type="entry name" value="MobF"/>
    <property type="match status" value="1"/>
</dbReference>
<feature type="domain" description="AAA+ ATPase" evidence="2">
    <location>
        <begin position="643"/>
        <end position="872"/>
    </location>
</feature>
<evidence type="ECO:0000256" key="1">
    <source>
        <dbReference type="SAM" id="MobiDB-lite"/>
    </source>
</evidence>
<feature type="region of interest" description="Disordered" evidence="1">
    <location>
        <begin position="1268"/>
        <end position="1291"/>
    </location>
</feature>
<name>A0A511MUK4_9NOCA</name>
<dbReference type="InterPro" id="IPR014862">
    <property type="entry name" value="TrwC"/>
</dbReference>
<dbReference type="Gene3D" id="3.40.50.300">
    <property type="entry name" value="P-loop containing nucleotide triphosphate hydrolases"/>
    <property type="match status" value="2"/>
</dbReference>
<evidence type="ECO:0000313" key="4">
    <source>
        <dbReference type="Proteomes" id="UP000321424"/>
    </source>
</evidence>
<dbReference type="EMBL" id="BJXA01000116">
    <property type="protein sequence ID" value="GEM43827.1"/>
    <property type="molecule type" value="Genomic_DNA"/>
</dbReference>
<dbReference type="Pfam" id="PF08751">
    <property type="entry name" value="TrwC"/>
    <property type="match status" value="1"/>
</dbReference>
<dbReference type="CDD" id="cd17933">
    <property type="entry name" value="DEXSc_RecD-like"/>
    <property type="match status" value="1"/>
</dbReference>
<comment type="caution">
    <text evidence="3">The sequence shown here is derived from an EMBL/GenBank/DDBJ whole genome shotgun (WGS) entry which is preliminary data.</text>
</comment>
<dbReference type="SUPFAM" id="SSF52540">
    <property type="entry name" value="P-loop containing nucleoside triphosphate hydrolases"/>
    <property type="match status" value="2"/>
</dbReference>
<accession>A0A511MUK4</accession>
<reference evidence="3 4" key="1">
    <citation type="submission" date="2019-07" db="EMBL/GenBank/DDBJ databases">
        <title>Whole genome shotgun sequence of Nocardia ninae NBRC 108245.</title>
        <authorList>
            <person name="Hosoyama A."/>
            <person name="Uohara A."/>
            <person name="Ohji S."/>
            <person name="Ichikawa N."/>
        </authorList>
    </citation>
    <scope>NUCLEOTIDE SEQUENCE [LARGE SCALE GENOMIC DNA]</scope>
    <source>
        <strain evidence="3 4">NBRC 108245</strain>
    </source>
</reference>
<feature type="compositionally biased region" description="Basic residues" evidence="1">
    <location>
        <begin position="1496"/>
        <end position="1505"/>
    </location>
</feature>
<gene>
    <name evidence="3" type="ORF">NN4_83460</name>
</gene>
<dbReference type="Pfam" id="PF13604">
    <property type="entry name" value="AAA_30"/>
    <property type="match status" value="1"/>
</dbReference>
<dbReference type="InterPro" id="IPR050534">
    <property type="entry name" value="Coronavir_polyprotein_1ab"/>
</dbReference>
<feature type="region of interest" description="Disordered" evidence="1">
    <location>
        <begin position="1453"/>
        <end position="1518"/>
    </location>
</feature>
<dbReference type="CDD" id="cd18809">
    <property type="entry name" value="SF1_C_RecD"/>
    <property type="match status" value="1"/>
</dbReference>
<protein>
    <recommendedName>
        <fullName evidence="2">AAA+ ATPase domain-containing protein</fullName>
    </recommendedName>
</protein>
<dbReference type="Gene3D" id="2.30.30.940">
    <property type="match status" value="1"/>
</dbReference>
<dbReference type="InterPro" id="IPR003593">
    <property type="entry name" value="AAA+_ATPase"/>
</dbReference>
<dbReference type="PANTHER" id="PTHR43788">
    <property type="entry name" value="DNA2/NAM7 HELICASE FAMILY MEMBER"/>
    <property type="match status" value="1"/>
</dbReference>
<dbReference type="SMART" id="SM00382">
    <property type="entry name" value="AAA"/>
    <property type="match status" value="1"/>
</dbReference>
<sequence length="1518" mass="166801">MASGDRLRDRTRDLTDYYLESGTPPGIWLGSGTTSLSVSGNVTETQMQALFGEGLHPHANTIIATEITAGKTATQAIDAAKLGASFYEYTNNPSPITDILTRNIDAFTDLHLRRPTWDERTILRTDAAREHLTTTLGREPARTEIETALAQEKSGSRKAVAGFDLVFTPPKSISILWGLGDDELRNAIWQCHTEAVREVLAWAESQCAVTRRGHNGTHQIDAEGFVIAAYDHFDNRTGDPNLHTHAVVSGKVLGSDGKWSALDARPLYAAAVSFSSRYNATIVGKVRRRVGFRFEERSRGRGKQPVLEIAGVSDQMIAEFSRTPDIIARTEALVADYRARHGRNPSTVVQYRLAQQATLQTRHAKPLPKTLRAMISEWDTRTRRFLGDGRTAVGFARDLLHAHTHPDAHPRTDPEQIAIAVGVDLGGPSAVIDSTREQLDDCIDHHLDAAVFPTTAARTRTARAVRKLFTPHPELALLDRISAVHTARLRKLWAPDRITQDVVETVARRRATWTEANIRSAVEDRLAVIEFPTDTAHRGAVEHITATVRDQHSIQLTIHPDPAPAALARRDGESVFTLTGATRYTSQTVLDAETRLLNSAHAPSPETISPHLIDAAIAQIRKQDKLILNEGQREIARYLCCCATELAVAVGPAGTGKTTAMRAVAIAWRASGREVIALAPSASAARELSNNLRIPAHTIDRLLTQAAYGVPTGVTPGTMLLIDEASMAATADFDAVRALAHAHGAIVRAIGDPEQLPAVEAGGIFRTLARDTRAPQLRQVVRFIDPAEADATLAVRDGDIERAWEFYNNNGRVTHGMSDQLRAAILAQHLEDTAAGISSLMIAATLNDVSALNAAAQAHHALTGHIDTSKGRVLLSDSHAGYVGDIVVTRLNNPRLRITGGIRHATHIDNGDLWTIRKIHRDGTVTVLGTNHRGSVHLPADYIRHHVELGYATTIHRAEGLTVRRAYVLMNETLGRALAYVGLTRGSELNRIFLATDTLIDPTGNQQPDDPTEPQQIFARVLAREDENRSAIDIMRAEQAAADHRARTTYHHAYQLLADARGTYLLAHALPVVFYRDTMRSPNYQQLLDTIALADAHGLDTNALVASIATDNYRDLGESLTTARDTAALLRARADTWIHTDQPPAPTTIAIAIAAVDTLANLPPDAANAVIARLNATPALAHPGQRFRALRDFPFTGPLRPVPTRHPTMDVELASHAEQLRLHLIAPTADQLLSTRSNISNPDIESDTMTAFGDALVQSATVPISDASPDIDTASVSSNSSPSDAVTEPHTGDLADYNHINRAERVDRMLRDYHHYVKELADARTDQLLYRSLPVVIYKQAQKSLYYDKLLDTIALAHAHCLDTTALVAAIATNNHHDLGASLLLVAGPAHELRNRADIWINDHAPARNDIHSDRDFRALTDYPYPHRFRPIPDYPGRDDQLADYAHELRQRIELSTPPHVQPTSVDHPAHMREPNHDQPPSNSTESNRRPDSHSKSRQRNRRRQPNPQPRPIRRPRI</sequence>
<proteinExistence type="predicted"/>
<evidence type="ECO:0000259" key="2">
    <source>
        <dbReference type="SMART" id="SM00382"/>
    </source>
</evidence>
<dbReference type="Proteomes" id="UP000321424">
    <property type="component" value="Unassembled WGS sequence"/>
</dbReference>
<evidence type="ECO:0000313" key="3">
    <source>
        <dbReference type="EMBL" id="GEM43827.1"/>
    </source>
</evidence>